<name>A0A318XKH5_9FIRM</name>
<proteinExistence type="inferred from homology"/>
<dbReference type="UniPathway" id="UPA00219"/>
<feature type="active site" description="Acyl-ester intermediate" evidence="13">
    <location>
        <position position="85"/>
    </location>
</feature>
<dbReference type="InterPro" id="IPR015956">
    <property type="entry name" value="Peniciliin-bd_prot_C_sf"/>
</dbReference>
<evidence type="ECO:0000256" key="14">
    <source>
        <dbReference type="PIRSR" id="PIRSR618044-2"/>
    </source>
</evidence>
<feature type="binding site" evidence="14">
    <location>
        <position position="248"/>
    </location>
    <ligand>
        <name>substrate</name>
    </ligand>
</feature>
<dbReference type="InterPro" id="IPR018044">
    <property type="entry name" value="Peptidase_S11"/>
</dbReference>
<evidence type="ECO:0000256" key="9">
    <source>
        <dbReference type="ARBA" id="ARBA00022960"/>
    </source>
</evidence>
<dbReference type="Pfam" id="PF07943">
    <property type="entry name" value="PBP5_C"/>
    <property type="match status" value="1"/>
</dbReference>
<evidence type="ECO:0000256" key="6">
    <source>
        <dbReference type="ARBA" id="ARBA00022670"/>
    </source>
</evidence>
<dbReference type="SUPFAM" id="SSF69189">
    <property type="entry name" value="Penicillin-binding protein associated domain"/>
    <property type="match status" value="1"/>
</dbReference>
<keyword evidence="11" id="KW-0961">Cell wall biogenesis/degradation</keyword>
<evidence type="ECO:0000256" key="3">
    <source>
        <dbReference type="ARBA" id="ARBA00007164"/>
    </source>
</evidence>
<comment type="similarity">
    <text evidence="3 15">Belongs to the peptidase S11 family.</text>
</comment>
<evidence type="ECO:0000313" key="19">
    <source>
        <dbReference type="Proteomes" id="UP000248132"/>
    </source>
</evidence>
<organism evidence="18 19">
    <name type="scientific">Ruminiclostridium sufflavum DSM 19573</name>
    <dbReference type="NCBI Taxonomy" id="1121337"/>
    <lineage>
        <taxon>Bacteria</taxon>
        <taxon>Bacillati</taxon>
        <taxon>Bacillota</taxon>
        <taxon>Clostridia</taxon>
        <taxon>Eubacteriales</taxon>
        <taxon>Oscillospiraceae</taxon>
        <taxon>Ruminiclostridium</taxon>
    </lineage>
</organism>
<dbReference type="GO" id="GO:0071555">
    <property type="term" value="P:cell wall organization"/>
    <property type="evidence" value="ECO:0007669"/>
    <property type="project" value="UniProtKB-KW"/>
</dbReference>
<dbReference type="EC" id="3.4.16.4" evidence="4"/>
<dbReference type="PRINTS" id="PR00725">
    <property type="entry name" value="DADACBPTASE1"/>
</dbReference>
<dbReference type="PANTHER" id="PTHR21581:SF6">
    <property type="entry name" value="TRAFFICKING PROTEIN PARTICLE COMPLEX SUBUNIT 12"/>
    <property type="match status" value="1"/>
</dbReference>
<comment type="function">
    <text evidence="1">Removes C-terminal D-alanyl residues from sugar-peptide cell wall precursors.</text>
</comment>
<feature type="active site" evidence="13">
    <location>
        <position position="145"/>
    </location>
</feature>
<evidence type="ECO:0000256" key="16">
    <source>
        <dbReference type="SAM" id="SignalP"/>
    </source>
</evidence>
<dbReference type="InterPro" id="IPR012907">
    <property type="entry name" value="Peptidase_S11_C"/>
</dbReference>
<dbReference type="Proteomes" id="UP000248132">
    <property type="component" value="Unassembled WGS sequence"/>
</dbReference>
<keyword evidence="7 16" id="KW-0732">Signal</keyword>
<dbReference type="InterPro" id="IPR012338">
    <property type="entry name" value="Beta-lactam/transpept-like"/>
</dbReference>
<feature type="signal peptide" evidence="16">
    <location>
        <begin position="1"/>
        <end position="26"/>
    </location>
</feature>
<evidence type="ECO:0000256" key="15">
    <source>
        <dbReference type="RuleBase" id="RU004016"/>
    </source>
</evidence>
<dbReference type="GO" id="GO:0008360">
    <property type="term" value="P:regulation of cell shape"/>
    <property type="evidence" value="ECO:0007669"/>
    <property type="project" value="UniProtKB-KW"/>
</dbReference>
<evidence type="ECO:0000313" key="18">
    <source>
        <dbReference type="EMBL" id="PYG87594.1"/>
    </source>
</evidence>
<sequence length="408" mass="44531">MKRRLLIAYITIMAILLTAMPVNVFADFNEEAVEASAKFDEVAVNKLVAKTNVLDLKAKSAVLMDAASGKILTEKNSHEKLAIASVTKVMSMLLIMEAIDSGKLSFDDKVTVSEYAAGMGGSQAYIEAGEEFTVTEMLKALAIHSSNDVTVSLAEKVCGSEEAFVAEMNRRAEELGMKDSRFLDCTGLEDDGSSSANDVALMSRELIVKHPKILEFTGIRHDTFRNGTFNLDNTNKLIRFYANTDGLKTGFTSKAGFNLTATAKRNNLRLISVVLGEPDSNTRFAEARKLMDYGFANYEVVSLDQKGSLVGNISVKKGTKLIVSAAYGSDTSVLVAKGEKGKIEKEVVLTPELTAPVELNQKVGDIVYKIDGNEVGRFDLVANEAVSRISFMKLFSRLLLRWFNVGRA</sequence>
<dbReference type="AlphaFoldDB" id="A0A318XKH5"/>
<evidence type="ECO:0000256" key="8">
    <source>
        <dbReference type="ARBA" id="ARBA00022801"/>
    </source>
</evidence>
<evidence type="ECO:0000256" key="10">
    <source>
        <dbReference type="ARBA" id="ARBA00022984"/>
    </source>
</evidence>
<evidence type="ECO:0000256" key="13">
    <source>
        <dbReference type="PIRSR" id="PIRSR618044-1"/>
    </source>
</evidence>
<reference evidence="18 19" key="1">
    <citation type="submission" date="2018-06" db="EMBL/GenBank/DDBJ databases">
        <title>Genomic Encyclopedia of Type Strains, Phase I: the one thousand microbial genomes (KMG-I) project.</title>
        <authorList>
            <person name="Kyrpides N."/>
        </authorList>
    </citation>
    <scope>NUCLEOTIDE SEQUENCE [LARGE SCALE GENOMIC DNA]</scope>
    <source>
        <strain evidence="18 19">DSM 19573</strain>
    </source>
</reference>
<dbReference type="InterPro" id="IPR001967">
    <property type="entry name" value="Peptidase_S11_N"/>
</dbReference>
<dbReference type="Gene3D" id="2.60.410.10">
    <property type="entry name" value="D-Ala-D-Ala carboxypeptidase, C-terminal domain"/>
    <property type="match status" value="1"/>
</dbReference>
<keyword evidence="6" id="KW-0645">Protease</keyword>
<feature type="active site" description="Proton acceptor" evidence="13">
    <location>
        <position position="88"/>
    </location>
</feature>
<gene>
    <name evidence="18" type="ORF">LY28_01963</name>
</gene>
<dbReference type="InterPro" id="IPR037167">
    <property type="entry name" value="Peptidase_S11_C_sf"/>
</dbReference>
<evidence type="ECO:0000256" key="2">
    <source>
        <dbReference type="ARBA" id="ARBA00004752"/>
    </source>
</evidence>
<comment type="caution">
    <text evidence="18">The sequence shown here is derived from an EMBL/GenBank/DDBJ whole genome shotgun (WGS) entry which is preliminary data.</text>
</comment>
<dbReference type="Gene3D" id="3.40.710.10">
    <property type="entry name" value="DD-peptidase/beta-lactamase superfamily"/>
    <property type="match status" value="1"/>
</dbReference>
<dbReference type="PANTHER" id="PTHR21581">
    <property type="entry name" value="D-ALANYL-D-ALANINE CARBOXYPEPTIDASE"/>
    <property type="match status" value="1"/>
</dbReference>
<dbReference type="GO" id="GO:0006508">
    <property type="term" value="P:proteolysis"/>
    <property type="evidence" value="ECO:0007669"/>
    <property type="project" value="UniProtKB-KW"/>
</dbReference>
<comment type="catalytic activity">
    <reaction evidence="12">
        <text>Preferential cleavage: (Ac)2-L-Lys-D-Ala-|-D-Ala. Also transpeptidation of peptidyl-alanyl moieties that are N-acyl substituents of D-alanine.</text>
        <dbReference type="EC" id="3.4.16.4"/>
    </reaction>
</comment>
<keyword evidence="9" id="KW-0133">Cell shape</keyword>
<dbReference type="GO" id="GO:0009252">
    <property type="term" value="P:peptidoglycan biosynthetic process"/>
    <property type="evidence" value="ECO:0007669"/>
    <property type="project" value="UniProtKB-UniPathway"/>
</dbReference>
<evidence type="ECO:0000256" key="5">
    <source>
        <dbReference type="ARBA" id="ARBA00022645"/>
    </source>
</evidence>
<keyword evidence="5 18" id="KW-0121">Carboxypeptidase</keyword>
<protein>
    <recommendedName>
        <fullName evidence="4">serine-type D-Ala-D-Ala carboxypeptidase</fullName>
        <ecNumber evidence="4">3.4.16.4</ecNumber>
    </recommendedName>
</protein>
<dbReference type="EMBL" id="QKMR01000010">
    <property type="protein sequence ID" value="PYG87594.1"/>
    <property type="molecule type" value="Genomic_DNA"/>
</dbReference>
<comment type="pathway">
    <text evidence="2">Cell wall biogenesis; peptidoglycan biosynthesis.</text>
</comment>
<feature type="chain" id="PRO_5016259320" description="serine-type D-Ala-D-Ala carboxypeptidase" evidence="16">
    <location>
        <begin position="27"/>
        <end position="408"/>
    </location>
</feature>
<accession>A0A318XKH5</accession>
<evidence type="ECO:0000256" key="7">
    <source>
        <dbReference type="ARBA" id="ARBA00022729"/>
    </source>
</evidence>
<keyword evidence="19" id="KW-1185">Reference proteome</keyword>
<feature type="domain" description="Peptidase S11 D-Ala-D-Ala carboxypeptidase A C-terminal" evidence="17">
    <location>
        <begin position="298"/>
        <end position="388"/>
    </location>
</feature>
<dbReference type="GO" id="GO:0009002">
    <property type="term" value="F:serine-type D-Ala-D-Ala carboxypeptidase activity"/>
    <property type="evidence" value="ECO:0007669"/>
    <property type="project" value="UniProtKB-EC"/>
</dbReference>
<keyword evidence="10" id="KW-0573">Peptidoglycan synthesis</keyword>
<dbReference type="SUPFAM" id="SSF56601">
    <property type="entry name" value="beta-lactamase/transpeptidase-like"/>
    <property type="match status" value="1"/>
</dbReference>
<evidence type="ECO:0000256" key="12">
    <source>
        <dbReference type="ARBA" id="ARBA00034000"/>
    </source>
</evidence>
<evidence type="ECO:0000256" key="1">
    <source>
        <dbReference type="ARBA" id="ARBA00003217"/>
    </source>
</evidence>
<dbReference type="SMART" id="SM00936">
    <property type="entry name" value="PBP5_C"/>
    <property type="match status" value="1"/>
</dbReference>
<dbReference type="OrthoDB" id="9791132at2"/>
<evidence type="ECO:0000256" key="11">
    <source>
        <dbReference type="ARBA" id="ARBA00023316"/>
    </source>
</evidence>
<dbReference type="Pfam" id="PF00768">
    <property type="entry name" value="Peptidase_S11"/>
    <property type="match status" value="1"/>
</dbReference>
<keyword evidence="8" id="KW-0378">Hydrolase</keyword>
<evidence type="ECO:0000256" key="4">
    <source>
        <dbReference type="ARBA" id="ARBA00012448"/>
    </source>
</evidence>
<evidence type="ECO:0000259" key="17">
    <source>
        <dbReference type="SMART" id="SM00936"/>
    </source>
</evidence>